<feature type="region of interest" description="Disordered" evidence="2">
    <location>
        <begin position="59"/>
        <end position="83"/>
    </location>
</feature>
<keyword evidence="3" id="KW-1133">Transmembrane helix</keyword>
<feature type="transmembrane region" description="Helical" evidence="3">
    <location>
        <begin position="21"/>
        <end position="43"/>
    </location>
</feature>
<dbReference type="InterPro" id="IPR004474">
    <property type="entry name" value="LytR_CpsA_psr"/>
</dbReference>
<evidence type="ECO:0000259" key="4">
    <source>
        <dbReference type="Pfam" id="PF03816"/>
    </source>
</evidence>
<sequence>MKRNVSQAEYNRKRRKRRNRIRTGLLVVMTLLMFSAGFGYAYIHNLLDSTNKDLISQKNDDLGIENPETPVETEGEPYEPEVDPKDKLPYYYHGVTGVTNIALFGVDAELGKAGRSDTIMIVTIDKNNNKIKLTSIMRDSYVDIEGKGMDKITHAYAYGKAQLAVKTLNTNFHLNIKDYATVNFTTLPKIIDILGGVTITVTKAEVPHIPGLTQAGTFNLKGDQALAYARIRKIDSDFARSERQRTVMKAIIDKMLKSPVTSYPGILSKILPLVTTNLSSSDILGMATSVVTNNIRTIEQNRYPEDAYAKGQIINGTWYYVFDRAKAVDAIGKYIYLDEKTEPVQTPN</sequence>
<dbReference type="Proteomes" id="UP000675379">
    <property type="component" value="Unassembled WGS sequence"/>
</dbReference>
<proteinExistence type="inferred from homology"/>
<keyword evidence="6" id="KW-1185">Reference proteome</keyword>
<protein>
    <submittedName>
        <fullName evidence="5">LCP family protein</fullName>
    </submittedName>
</protein>
<evidence type="ECO:0000313" key="6">
    <source>
        <dbReference type="Proteomes" id="UP000675379"/>
    </source>
</evidence>
<dbReference type="EMBL" id="JAGSCS010000004">
    <property type="protein sequence ID" value="MBR0575603.1"/>
    <property type="molecule type" value="Genomic_DNA"/>
</dbReference>
<keyword evidence="3" id="KW-0812">Transmembrane</keyword>
<gene>
    <name evidence="5" type="ORF">KCG48_04525</name>
</gene>
<dbReference type="RefSeq" id="WP_211800129.1">
    <property type="nucleotide sequence ID" value="NZ_JAGSCS010000004.1"/>
</dbReference>
<name>A0A941CPV4_9CLOT</name>
<evidence type="ECO:0000256" key="1">
    <source>
        <dbReference type="ARBA" id="ARBA00006068"/>
    </source>
</evidence>
<dbReference type="PANTHER" id="PTHR33392">
    <property type="entry name" value="POLYISOPRENYL-TEICHOIC ACID--PEPTIDOGLYCAN TEICHOIC ACID TRANSFERASE TAGU"/>
    <property type="match status" value="1"/>
</dbReference>
<dbReference type="Gene3D" id="3.40.630.190">
    <property type="entry name" value="LCP protein"/>
    <property type="match status" value="1"/>
</dbReference>
<dbReference type="Pfam" id="PF03816">
    <property type="entry name" value="LytR_cpsA_psr"/>
    <property type="match status" value="1"/>
</dbReference>
<dbReference type="NCBIfam" id="TIGR00350">
    <property type="entry name" value="lytR_cpsA_psr"/>
    <property type="match status" value="1"/>
</dbReference>
<dbReference type="InterPro" id="IPR050922">
    <property type="entry name" value="LytR/CpsA/Psr_CW_biosynth"/>
</dbReference>
<evidence type="ECO:0000313" key="5">
    <source>
        <dbReference type="EMBL" id="MBR0575603.1"/>
    </source>
</evidence>
<organism evidence="5 6">
    <name type="scientific">Proteiniclasticum sediminis</name>
    <dbReference type="NCBI Taxonomy" id="2804028"/>
    <lineage>
        <taxon>Bacteria</taxon>
        <taxon>Bacillati</taxon>
        <taxon>Bacillota</taxon>
        <taxon>Clostridia</taxon>
        <taxon>Eubacteriales</taxon>
        <taxon>Clostridiaceae</taxon>
        <taxon>Proteiniclasticum</taxon>
    </lineage>
</organism>
<reference evidence="5" key="1">
    <citation type="submission" date="2021-04" db="EMBL/GenBank/DDBJ databases">
        <title>Proteiniclasticum sedimins sp. nov., an obligate anaerobic bacterium isolated from anaerobic sludge.</title>
        <authorList>
            <person name="Liu J."/>
        </authorList>
    </citation>
    <scope>NUCLEOTIDE SEQUENCE</scope>
    <source>
        <strain evidence="5">BAD-10</strain>
    </source>
</reference>
<keyword evidence="3" id="KW-0472">Membrane</keyword>
<evidence type="ECO:0000256" key="3">
    <source>
        <dbReference type="SAM" id="Phobius"/>
    </source>
</evidence>
<feature type="domain" description="Cell envelope-related transcriptional attenuator" evidence="4">
    <location>
        <begin position="115"/>
        <end position="256"/>
    </location>
</feature>
<accession>A0A941CPV4</accession>
<dbReference type="AlphaFoldDB" id="A0A941CPV4"/>
<comment type="caution">
    <text evidence="5">The sequence shown here is derived from an EMBL/GenBank/DDBJ whole genome shotgun (WGS) entry which is preliminary data.</text>
</comment>
<feature type="compositionally biased region" description="Acidic residues" evidence="2">
    <location>
        <begin position="71"/>
        <end position="81"/>
    </location>
</feature>
<comment type="similarity">
    <text evidence="1">Belongs to the LytR/CpsA/Psr (LCP) family.</text>
</comment>
<dbReference type="PANTHER" id="PTHR33392:SF6">
    <property type="entry name" value="POLYISOPRENYL-TEICHOIC ACID--PEPTIDOGLYCAN TEICHOIC ACID TRANSFERASE TAGU"/>
    <property type="match status" value="1"/>
</dbReference>
<evidence type="ECO:0000256" key="2">
    <source>
        <dbReference type="SAM" id="MobiDB-lite"/>
    </source>
</evidence>